<dbReference type="OrthoDB" id="10454686at2759"/>
<feature type="compositionally biased region" description="Gly residues" evidence="1">
    <location>
        <begin position="131"/>
        <end position="140"/>
    </location>
</feature>
<gene>
    <name evidence="2" type="ORF">BO82DRAFT_369053</name>
</gene>
<evidence type="ECO:0000313" key="2">
    <source>
        <dbReference type="EMBL" id="PYH76843.1"/>
    </source>
</evidence>
<feature type="compositionally biased region" description="Basic and acidic residues" evidence="1">
    <location>
        <begin position="147"/>
        <end position="164"/>
    </location>
</feature>
<accession>A0A319CE56</accession>
<reference evidence="2 3" key="1">
    <citation type="submission" date="2016-12" db="EMBL/GenBank/DDBJ databases">
        <title>The genomes of Aspergillus section Nigri reveals drivers in fungal speciation.</title>
        <authorList>
            <consortium name="DOE Joint Genome Institute"/>
            <person name="Vesth T.C."/>
            <person name="Nybo J."/>
            <person name="Theobald S."/>
            <person name="Brandl J."/>
            <person name="Frisvad J.C."/>
            <person name="Nielsen K.F."/>
            <person name="Lyhne E.K."/>
            <person name="Kogle M.E."/>
            <person name="Kuo A."/>
            <person name="Riley R."/>
            <person name="Clum A."/>
            <person name="Nolan M."/>
            <person name="Lipzen A."/>
            <person name="Salamov A."/>
            <person name="Henrissat B."/>
            <person name="Wiebenga A."/>
            <person name="De Vries R.P."/>
            <person name="Grigoriev I.V."/>
            <person name="Mortensen U.H."/>
            <person name="Andersen M.R."/>
            <person name="Baker S.E."/>
        </authorList>
    </citation>
    <scope>NUCLEOTIDE SEQUENCE [LARGE SCALE GENOMIC DNA]</scope>
    <source>
        <strain evidence="2 3">CBS 121591</strain>
    </source>
</reference>
<dbReference type="GeneID" id="37139891"/>
<name>A0A319CE56_9EURO</name>
<dbReference type="RefSeq" id="XP_025487043.1">
    <property type="nucleotide sequence ID" value="XM_025637150.1"/>
</dbReference>
<protein>
    <submittedName>
        <fullName evidence="2">Uncharacterized protein</fullName>
    </submittedName>
</protein>
<dbReference type="AlphaFoldDB" id="A0A319CE56"/>
<dbReference type="EMBL" id="KZ821750">
    <property type="protein sequence ID" value="PYH76843.1"/>
    <property type="molecule type" value="Genomic_DNA"/>
</dbReference>
<organism evidence="2 3">
    <name type="scientific">Aspergillus uvarum CBS 121591</name>
    <dbReference type="NCBI Taxonomy" id="1448315"/>
    <lineage>
        <taxon>Eukaryota</taxon>
        <taxon>Fungi</taxon>
        <taxon>Dikarya</taxon>
        <taxon>Ascomycota</taxon>
        <taxon>Pezizomycotina</taxon>
        <taxon>Eurotiomycetes</taxon>
        <taxon>Eurotiomycetidae</taxon>
        <taxon>Eurotiales</taxon>
        <taxon>Aspergillaceae</taxon>
        <taxon>Aspergillus</taxon>
        <taxon>Aspergillus subgen. Circumdati</taxon>
    </lineage>
</organism>
<dbReference type="Proteomes" id="UP000248340">
    <property type="component" value="Unassembled WGS sequence"/>
</dbReference>
<feature type="region of interest" description="Disordered" evidence="1">
    <location>
        <begin position="127"/>
        <end position="164"/>
    </location>
</feature>
<dbReference type="VEuPathDB" id="FungiDB:BO82DRAFT_369053"/>
<evidence type="ECO:0000313" key="3">
    <source>
        <dbReference type="Proteomes" id="UP000248340"/>
    </source>
</evidence>
<keyword evidence="3" id="KW-1185">Reference proteome</keyword>
<proteinExistence type="predicted"/>
<feature type="region of interest" description="Disordered" evidence="1">
    <location>
        <begin position="63"/>
        <end position="84"/>
    </location>
</feature>
<sequence length="164" mass="17926">MSDIISLYAFLLAGAREAVDYILALQQMEQEIEAGPTQRTQLYIEHEQKLRKALASLPKVDKPDASLQQLEEEAQQPSDDSALPQDIMLTTRRLMRVIKVRYEAWLQENLLLEDAISLIAKLNEGLDDRAGGGGGGGGGDDNGEQGVKGKEGDCKVKAEDSEGQ</sequence>
<evidence type="ECO:0000256" key="1">
    <source>
        <dbReference type="SAM" id="MobiDB-lite"/>
    </source>
</evidence>